<dbReference type="GO" id="GO:0003676">
    <property type="term" value="F:nucleic acid binding"/>
    <property type="evidence" value="ECO:0007669"/>
    <property type="project" value="InterPro"/>
</dbReference>
<keyword evidence="1" id="KW-0863">Zinc-finger</keyword>
<feature type="region of interest" description="Disordered" evidence="2">
    <location>
        <begin position="472"/>
        <end position="506"/>
    </location>
</feature>
<dbReference type="Gene3D" id="3.60.10.10">
    <property type="entry name" value="Endonuclease/exonuclease/phosphatase"/>
    <property type="match status" value="1"/>
</dbReference>
<dbReference type="InterPro" id="IPR036397">
    <property type="entry name" value="RNaseH_sf"/>
</dbReference>
<feature type="domain" description="C2H2-type" evidence="3">
    <location>
        <begin position="3023"/>
        <end position="3051"/>
    </location>
</feature>
<dbReference type="EMBL" id="LSRX01000055">
    <property type="protein sequence ID" value="OLQ11699.1"/>
    <property type="molecule type" value="Genomic_DNA"/>
</dbReference>
<dbReference type="SUPFAM" id="SSF53098">
    <property type="entry name" value="Ribonuclease H-like"/>
    <property type="match status" value="1"/>
</dbReference>
<dbReference type="InterPro" id="IPR012337">
    <property type="entry name" value="RNaseH-like_sf"/>
</dbReference>
<feature type="compositionally biased region" description="Basic and acidic residues" evidence="2">
    <location>
        <begin position="309"/>
        <end position="325"/>
    </location>
</feature>
<evidence type="ECO:0000313" key="5">
    <source>
        <dbReference type="Proteomes" id="UP000186817"/>
    </source>
</evidence>
<keyword evidence="1" id="KW-0862">Zinc</keyword>
<dbReference type="InterPro" id="IPR013087">
    <property type="entry name" value="Znf_C2H2_type"/>
</dbReference>
<dbReference type="Proteomes" id="UP000186817">
    <property type="component" value="Unassembled WGS sequence"/>
</dbReference>
<dbReference type="PANTHER" id="PTHR19446">
    <property type="entry name" value="REVERSE TRANSCRIPTASES"/>
    <property type="match status" value="1"/>
</dbReference>
<feature type="region of interest" description="Disordered" evidence="2">
    <location>
        <begin position="45"/>
        <end position="84"/>
    </location>
</feature>
<reference evidence="4 5" key="1">
    <citation type="submission" date="2016-02" db="EMBL/GenBank/DDBJ databases">
        <title>Genome analysis of coral dinoflagellate symbionts highlights evolutionary adaptations to a symbiotic lifestyle.</title>
        <authorList>
            <person name="Aranda M."/>
            <person name="Li Y."/>
            <person name="Liew Y.J."/>
            <person name="Baumgarten S."/>
            <person name="Simakov O."/>
            <person name="Wilson M."/>
            <person name="Piel J."/>
            <person name="Ashoor H."/>
            <person name="Bougouffa S."/>
            <person name="Bajic V.B."/>
            <person name="Ryu T."/>
            <person name="Ravasi T."/>
            <person name="Bayer T."/>
            <person name="Micklem G."/>
            <person name="Kim H."/>
            <person name="Bhak J."/>
            <person name="Lajeunesse T.C."/>
            <person name="Voolstra C.R."/>
        </authorList>
    </citation>
    <scope>NUCLEOTIDE SEQUENCE [LARGE SCALE GENOMIC DNA]</scope>
    <source>
        <strain evidence="4 5">CCMP2467</strain>
    </source>
</reference>
<evidence type="ECO:0000256" key="1">
    <source>
        <dbReference type="PROSITE-ProRule" id="PRU00042"/>
    </source>
</evidence>
<dbReference type="PROSITE" id="PS00028">
    <property type="entry name" value="ZINC_FINGER_C2H2_1"/>
    <property type="match status" value="1"/>
</dbReference>
<protein>
    <submittedName>
        <fullName evidence="4">LINE-1 retrotransposable element ORF2 protein</fullName>
    </submittedName>
</protein>
<feature type="compositionally biased region" description="Acidic residues" evidence="2">
    <location>
        <begin position="1301"/>
        <end position="1324"/>
    </location>
</feature>
<evidence type="ECO:0000313" key="4">
    <source>
        <dbReference type="EMBL" id="OLQ11699.1"/>
    </source>
</evidence>
<feature type="compositionally biased region" description="Polar residues" evidence="2">
    <location>
        <begin position="261"/>
        <end position="288"/>
    </location>
</feature>
<dbReference type="InterPro" id="IPR036691">
    <property type="entry name" value="Endo/exonu/phosph_ase_sf"/>
</dbReference>
<dbReference type="Gene3D" id="3.30.420.10">
    <property type="entry name" value="Ribonuclease H-like superfamily/Ribonuclease H"/>
    <property type="match status" value="1"/>
</dbReference>
<dbReference type="SUPFAM" id="SSF56219">
    <property type="entry name" value="DNase I-like"/>
    <property type="match status" value="1"/>
</dbReference>
<comment type="caution">
    <text evidence="4">The sequence shown here is derived from an EMBL/GenBank/DDBJ whole genome shotgun (WGS) entry which is preliminary data.</text>
</comment>
<evidence type="ECO:0000256" key="2">
    <source>
        <dbReference type="SAM" id="MobiDB-lite"/>
    </source>
</evidence>
<proteinExistence type="predicted"/>
<feature type="compositionally biased region" description="Acidic residues" evidence="2">
    <location>
        <begin position="475"/>
        <end position="496"/>
    </location>
</feature>
<organism evidence="4 5">
    <name type="scientific">Symbiodinium microadriaticum</name>
    <name type="common">Dinoflagellate</name>
    <name type="synonym">Zooxanthella microadriatica</name>
    <dbReference type="NCBI Taxonomy" id="2951"/>
    <lineage>
        <taxon>Eukaryota</taxon>
        <taxon>Sar</taxon>
        <taxon>Alveolata</taxon>
        <taxon>Dinophyceae</taxon>
        <taxon>Suessiales</taxon>
        <taxon>Symbiodiniaceae</taxon>
        <taxon>Symbiodinium</taxon>
    </lineage>
</organism>
<dbReference type="OrthoDB" id="412617at2759"/>
<feature type="region of interest" description="Disordered" evidence="2">
    <location>
        <begin position="760"/>
        <end position="839"/>
    </location>
</feature>
<sequence length="3215" mass="354639">MGRGQKWEEWPQSSYSAPQWQLWRGSWPKNQKPVEDTKTLAFPHYDAGARPKGVSKGAHKGKHGWDTTEDYTTQPGEPWGKDLQDGLNQARKAEQRVRQLASTREAKVLQWQRYQEGLKRSFMQERLRHQKDIDKISEDLALAMQNQELAREQIVQIVDKAKTGYSGRQEMEDAQNAEWEQMKGDWMQEYAELDTPEAVIQRAMAARSRQAPSTEQLSARPPPGLHSYQAPGPTPADPGDPFMSAMGAPNLGAPRPPYQGSPGQHTRTVPSPGSGQRRSSLPTGQRQPVKQRPPLQAANPSGPPLGDKLMAKREADTWKLDDPVRPHHTTGPPLEAPTMAPIVEPGVPGPEMEDGNGPHAGLLGQTIPTGPGPGEVHIIEADEETDHELMEGTDVAAALSKSLSRPVTAGDIWATEALRDVQFQGLDPFDVDDYVLCRLPSDEHPHAQASLQARAASGPGLLHRLYFDVDWNPGDPDELNEDPDSGSEDNHEEEPDTCVAASDSETDPNDVLHARFLVLRLYCTLLPVDVDVRVPATIQEAADAVAHNMPADVYTHFSELVAVFPQVDVTWGAMLAVPAWARNELVVVLDVRQVDGRLFAVPIANAATYAHFCAAAGLPADGTYSIFPFGSGAPMLLTDVVETRLGGSVAIVPAGHRPATRGLLSTMLTTAEGEIPNVPIPPGRRRDGWFLAAVDCRPILQGWHQLLVTDGTCSHSDLADFFEVFMPEGYQPQIEGAPLEDDKLLLHPGAVLTVQYVPITSDSSAHGPSRAPSEATSRASSEQSDSSLDGPDDDTADTAQPDTPRSRSPRTSDHPDRMRGAQTVCRARCSSHSQSLDSGTPRAFFQARRIGVTCALQAHIAVHAAQHSPLEIAFRQAGHSISSLGLQAQERFSQLTRALVNWRECSVTCRVPGAEGEHGSTAAAQNHSVPHLQLLLEDGYPTSGEPAPDFARPAPDVAPEAPPAAVPLQATFLILGHGYWPEWIEVTLSAPCNLGAALATVNEGRQPEARTRFPLLEPVQPQAAPGLGILVALPRWVLQGVLVVCDTSRIDGRGLFTVFVAAAVNLASLFAIAEVPPSMHTVVYVGDMPWPMSYDHVVRPQTGQLIMFAPVEHQWLVITSLADMLLSEIGWLSQPPIPGAYQRRLWIMPETEPFHFELRPERQRQLRADIAHTLHRPPHLLRLRASSPRVADHSELGFLSSAALVAIPLQDDDLGGPVHPICILDLRPMMQGVTWQLAFHGRLDQTALLTHLTTLCPDTYTVSLLLDGALLDRTLPDIAVEDGSLVTALLWRPLSPASSEDGSETEEPDLAPDSPEPDGTDTVDPDPRQDSPQEDPQSCLERPEAYPPDTEDGSNHQTSRAMSGCRHTCPIASGAGLPTARRGLQCLLLCTLVRVHTAVHIFEVGHACPPSIYGDPIRTDAASTWTVTHKQDDRHAGQVRYTSAFTASIVPTRAVPTPCRALGRGPTLRQIPPLPQEAPHCFSFGSQVCEPLTNLLSFTATGPTLLECAMQEAHFKPLWEAVTLIETLFEHFGFPLVTPPRARTTISLEEKLPLSAFQKEVEMLRSIVPAPRQPAEATLMDWLDSDLSPVFGAAHISPYWQDYYANMQHWHTSERTHPPSHLLVYTDGSAVPSNNTAANLAGPAAWAFAVWVVADCEPFFLGACAHVAAPSGTPFHVGEHLDTPLEAELLALTWAMAWLLDAAAAYSAHVELRYDCTSAGGSIFAASREVCLPSADEGPTLAAFASQLRQTVERRFHLTHAHVKGHSQEPGNELCDILSGIARRHPGSYYDRCLPTWPAEWRKHSLCHWGWLAHHSAPDLPSLMSLESEAARLQALDMPTLAPSQGMRKTVCPELAVAFCWTAMSYNILTMFDPDAPKGRVNRDPAAGLRISGKRDLVKRQLLTQKVWIAGFQETRLPSSEVLPDGDFLMLNTAATDRGHGGCALWLSLQQPYAYVAGEAVYLQRHEATVVSISPRHLHVLLETPHLCLYVCVIHAPKYKHSTDTEPVDFWTEQTRLISRRPPRADYLLLIDSNGHVGEVQTSAIHQAGAEPENPEGALFHDFLLELSAILPSTCPDVHSGQHWTWQTPGESAAQHRLDFICIPQTWESFHLKSWVWTTFEALQTRLDHLPVCLQMRFARTAPPKEYTSCVRSICRPESQPTAHQRQQYRQALQQTPPIWWQVPIDHHCLLWTTAITQAATLPQAPRAPRPTQAYLSADTLTLVQKRQALRRYMRAEDIERQRRLMLISFAAWSFFLRGQAFPAGACAQAELWLQDVDVSLARALQLFDEHATAIRAAVKRDRIAYLSKIQQQVTLQDLRNPKALYAAVRKAFPQAKPSRRRSFQPLPSVALEDGSIAADRQQCTERWIRHFGEQESGTVVTADEYVAAFADPDIPVLLDKPLFAAADIPTLADLEQTILGLKLGKAAGPDGLTGEALRLHASSTARFLFPLCLKSALCSREPTDWRGGTLMTLAKKAKATTECASFRSILLENVAAKVQHRVLRQRLLPAFTEYRCDAQAGQIPGVGVENVGLLVRTYQRWAWSQKRPSALTYFDLKTAFYRVIRQSIVTTNEEAMDSRFLALLHDLGVPDQALPELARHLYNLSVLKEAAVSEYNIARVADLFRGSWFRLQLDSAIVLTRRGSRPGDPLADLLFAFSFTALCRSIETRLAQHGVATFVPTCEAFPPWLHWSPVDTVGLPAWADDFVHLQSLPGTVELCQQVRAALEIVAACTTSAGMILSYGEDKTAILLSANCPRAVPGLLTQDDEGKPCMSVENPITRETAWVPVVDAYRHLGTVTVANATPDAEIRYRFAQAQSMLKPLRRKLFSERAIPLALRRALLRSLVTSKFIFASSTLTLCANLHRRTWCRLYVQLWRGLGKRISAEKQEHSFEVLRAAGATSPLLALAQARATLFLRILQHGPATLLHLLHVHWVTSPATSWLQQFHMDLQAVGTMVPTVKVILDGPSPVMALLDSLQQEPGWWPKQIRTAIKAYSDSLDVWATNARQTKLPSCNVSTGGDFRCRLCASSFALRKHLAVHMARRHEVISPVRRYAPLPYCAACMRWFHSVPRVQNHLKHAVSCLTRLLHVMPPLTLEQVREAEGQEARRKGKVAKGAWTQFRAAEPPIPYYGPRQPLYAEAIADLSEEETTLERLRTLYRPHPEDVEWLMNYIADASEEGPRAMAAEFWLTPPAALSSTQSESPEAAPTCFTAL</sequence>
<accession>A0A1Q9EWC4</accession>
<keyword evidence="1" id="KW-0479">Metal-binding</keyword>
<name>A0A1Q9EWC4_SYMMI</name>
<feature type="region of interest" description="Disordered" evidence="2">
    <location>
        <begin position="1296"/>
        <end position="1362"/>
    </location>
</feature>
<dbReference type="GO" id="GO:0008270">
    <property type="term" value="F:zinc ion binding"/>
    <property type="evidence" value="ECO:0007669"/>
    <property type="project" value="UniProtKB-KW"/>
</dbReference>
<dbReference type="PROSITE" id="PS50157">
    <property type="entry name" value="ZINC_FINGER_C2H2_2"/>
    <property type="match status" value="1"/>
</dbReference>
<feature type="region of interest" description="Disordered" evidence="2">
    <location>
        <begin position="202"/>
        <end position="340"/>
    </location>
</feature>
<keyword evidence="5" id="KW-1185">Reference proteome</keyword>
<evidence type="ECO:0000259" key="3">
    <source>
        <dbReference type="PROSITE" id="PS50157"/>
    </source>
</evidence>
<gene>
    <name evidence="4" type="ORF">AK812_SmicGene4419</name>
</gene>
<feature type="compositionally biased region" description="Basic and acidic residues" evidence="2">
    <location>
        <begin position="810"/>
        <end position="819"/>
    </location>
</feature>